<evidence type="ECO:0000313" key="3">
    <source>
        <dbReference type="Proteomes" id="UP000254029"/>
    </source>
</evidence>
<dbReference type="SMART" id="SM00901">
    <property type="entry name" value="FRG"/>
    <property type="match status" value="1"/>
</dbReference>
<dbReference type="InterPro" id="IPR014966">
    <property type="entry name" value="FRG-dom"/>
</dbReference>
<accession>A0AAX2MDX7</accession>
<protein>
    <submittedName>
        <fullName evidence="2">FRG domain</fullName>
    </submittedName>
</protein>
<evidence type="ECO:0000259" key="1">
    <source>
        <dbReference type="SMART" id="SM00901"/>
    </source>
</evidence>
<reference evidence="2 3" key="1">
    <citation type="submission" date="2018-06" db="EMBL/GenBank/DDBJ databases">
        <authorList>
            <consortium name="Pathogen Informatics"/>
            <person name="Doyle S."/>
        </authorList>
    </citation>
    <scope>NUCLEOTIDE SEQUENCE [LARGE SCALE GENOMIC DNA]</scope>
    <source>
        <strain evidence="2 3">NCTC8684</strain>
    </source>
</reference>
<gene>
    <name evidence="2" type="ORF">NCTC8684_03348</name>
</gene>
<dbReference type="Pfam" id="PF08867">
    <property type="entry name" value="FRG"/>
    <property type="match status" value="1"/>
</dbReference>
<dbReference type="RefSeq" id="WP_076225460.1">
    <property type="nucleotide sequence ID" value="NZ_JBHMEH010000010.1"/>
</dbReference>
<organism evidence="2 3">
    <name type="scientific">Chromobacterium violaceum</name>
    <dbReference type="NCBI Taxonomy" id="536"/>
    <lineage>
        <taxon>Bacteria</taxon>
        <taxon>Pseudomonadati</taxon>
        <taxon>Pseudomonadota</taxon>
        <taxon>Betaproteobacteria</taxon>
        <taxon>Neisseriales</taxon>
        <taxon>Chromobacteriaceae</taxon>
        <taxon>Chromobacterium</taxon>
    </lineage>
</organism>
<dbReference type="Proteomes" id="UP000254029">
    <property type="component" value="Unassembled WGS sequence"/>
</dbReference>
<evidence type="ECO:0000313" key="2">
    <source>
        <dbReference type="EMBL" id="SUX34241.1"/>
    </source>
</evidence>
<name>A0AAX2MDX7_CHRVL</name>
<dbReference type="AlphaFoldDB" id="A0AAX2MDX7"/>
<comment type="caution">
    <text evidence="2">The sequence shown here is derived from an EMBL/GenBank/DDBJ whole genome shotgun (WGS) entry which is preliminary data.</text>
</comment>
<sequence length="281" mass="32246">MSNVQEVQCSSVREFWEKISPVGGVYHGYTLPIFRGQADASWGLVPKALRDGSFDDLYRVESFRSRSLESNIYFEYFQLKVFLRFCDDAGLFLPANHHEIYNELEKEWSDSSEWLVRGDWLSRKIMPFLALAQHHGIPTRLLDWTYNPIVATYFAASSALQAPREKQGEYIAVWITQQSAFVHCENVELVKVPSFLTKNMAAQQGFFALIRPDRREMCDMALILDHSLVSLWKITLPVEYAADLLDLCRDFNVSGATMFPGYDGAALAVKESNFIREFKNV</sequence>
<proteinExistence type="predicted"/>
<feature type="domain" description="FRG" evidence="1">
    <location>
        <begin position="28"/>
        <end position="174"/>
    </location>
</feature>
<dbReference type="EMBL" id="UIGR01000001">
    <property type="protein sequence ID" value="SUX34241.1"/>
    <property type="molecule type" value="Genomic_DNA"/>
</dbReference>